<dbReference type="Proteomes" id="UP000006241">
    <property type="component" value="Unassembled WGS sequence"/>
</dbReference>
<gene>
    <name evidence="10" type="ORF">HMPREF0765_2800</name>
</gene>
<comment type="similarity">
    <text evidence="2">Belongs to the glycosyl hydrolase 29 family.</text>
</comment>
<organism evidence="10 11">
    <name type="scientific">Sphingobacterium spiritivorum ATCC 33300</name>
    <dbReference type="NCBI Taxonomy" id="525372"/>
    <lineage>
        <taxon>Bacteria</taxon>
        <taxon>Pseudomonadati</taxon>
        <taxon>Bacteroidota</taxon>
        <taxon>Sphingobacteriia</taxon>
        <taxon>Sphingobacteriales</taxon>
        <taxon>Sphingobacteriaceae</taxon>
        <taxon>Sphingobacterium</taxon>
    </lineage>
</organism>
<dbReference type="Gene3D" id="3.20.20.80">
    <property type="entry name" value="Glycosidases"/>
    <property type="match status" value="1"/>
</dbReference>
<feature type="chain" id="PRO_5002913977" description="alpha-L-fucosidase" evidence="8">
    <location>
        <begin position="22"/>
        <end position="464"/>
    </location>
</feature>
<evidence type="ECO:0000256" key="2">
    <source>
        <dbReference type="ARBA" id="ARBA00007951"/>
    </source>
</evidence>
<dbReference type="SMART" id="SM00812">
    <property type="entry name" value="Alpha_L_fucos"/>
    <property type="match status" value="1"/>
</dbReference>
<dbReference type="InterPro" id="IPR016286">
    <property type="entry name" value="FUC_metazoa-typ"/>
</dbReference>
<evidence type="ECO:0000313" key="10">
    <source>
        <dbReference type="EMBL" id="EEI91490.1"/>
    </source>
</evidence>
<dbReference type="EC" id="3.2.1.51" evidence="3"/>
<dbReference type="Gene3D" id="2.60.40.1180">
    <property type="entry name" value="Golgi alpha-mannosidase II"/>
    <property type="match status" value="1"/>
</dbReference>
<dbReference type="SUPFAM" id="SSF51445">
    <property type="entry name" value="(Trans)glycosidases"/>
    <property type="match status" value="1"/>
</dbReference>
<evidence type="ECO:0000256" key="6">
    <source>
        <dbReference type="ARBA" id="ARBA00023295"/>
    </source>
</evidence>
<dbReference type="InterPro" id="IPR057739">
    <property type="entry name" value="Glyco_hydro_29_N"/>
</dbReference>
<evidence type="ECO:0000256" key="1">
    <source>
        <dbReference type="ARBA" id="ARBA00004071"/>
    </source>
</evidence>
<dbReference type="AlphaFoldDB" id="C2FZP4"/>
<dbReference type="Pfam" id="PF01120">
    <property type="entry name" value="Alpha_L_fucos"/>
    <property type="match status" value="1"/>
</dbReference>
<feature type="site" description="May be important for catalysis" evidence="7">
    <location>
        <position position="299"/>
    </location>
</feature>
<keyword evidence="5" id="KW-0378">Hydrolase</keyword>
<evidence type="ECO:0000256" key="5">
    <source>
        <dbReference type="ARBA" id="ARBA00022801"/>
    </source>
</evidence>
<dbReference type="InterPro" id="IPR017853">
    <property type="entry name" value="GH"/>
</dbReference>
<evidence type="ECO:0000256" key="8">
    <source>
        <dbReference type="SAM" id="SignalP"/>
    </source>
</evidence>
<evidence type="ECO:0000256" key="7">
    <source>
        <dbReference type="PIRSR" id="PIRSR001092-1"/>
    </source>
</evidence>
<dbReference type="InterPro" id="IPR000933">
    <property type="entry name" value="Glyco_hydro_29"/>
</dbReference>
<dbReference type="EMBL" id="ACHB01000069">
    <property type="protein sequence ID" value="EEI91490.1"/>
    <property type="molecule type" value="Genomic_DNA"/>
</dbReference>
<dbReference type="RefSeq" id="WP_003008183.1">
    <property type="nucleotide sequence ID" value="NZ_GG668632.1"/>
</dbReference>
<keyword evidence="4 8" id="KW-0732">Signal</keyword>
<proteinExistence type="inferred from homology"/>
<dbReference type="PANTHER" id="PTHR10030:SF37">
    <property type="entry name" value="ALPHA-L-FUCOSIDASE-RELATED"/>
    <property type="match status" value="1"/>
</dbReference>
<feature type="signal peptide" evidence="8">
    <location>
        <begin position="1"/>
        <end position="21"/>
    </location>
</feature>
<evidence type="ECO:0000313" key="11">
    <source>
        <dbReference type="Proteomes" id="UP000006241"/>
    </source>
</evidence>
<dbReference type="InterPro" id="IPR013780">
    <property type="entry name" value="Glyco_hydro_b"/>
</dbReference>
<dbReference type="HOGENOM" id="CLU_002934_0_3_10"/>
<protein>
    <recommendedName>
        <fullName evidence="3">alpha-L-fucosidase</fullName>
        <ecNumber evidence="3">3.2.1.51</ecNumber>
    </recommendedName>
</protein>
<comment type="caution">
    <text evidence="10">The sequence shown here is derived from an EMBL/GenBank/DDBJ whole genome shotgun (WGS) entry which is preliminary data.</text>
</comment>
<name>C2FZP4_SPHSI</name>
<accession>C2FZP4</accession>
<dbReference type="GO" id="GO:0005764">
    <property type="term" value="C:lysosome"/>
    <property type="evidence" value="ECO:0007669"/>
    <property type="project" value="TreeGrafter"/>
</dbReference>
<dbReference type="GO" id="GO:0016139">
    <property type="term" value="P:glycoside catabolic process"/>
    <property type="evidence" value="ECO:0007669"/>
    <property type="project" value="TreeGrafter"/>
</dbReference>
<sequence length="464" mass="53042">MKKIKLILILIYISVSWPGSAQEFIQAKSETYVTPTDPAVIKKLEQWRDLKFGMFIHYGLYTEAGATGLSNQGSSWSLTNMPFVQRDTTIEYSDFKQKYFSQINSFNPQKLNPEKLAILGKKAGMKYLIFTSKHHDGFNLFDTRQTNFSIMHGAYKNNHNANILKSFFEAFRKQGYMVGAYYSKPDWHSSYYWWDKYPTSNGGENYNTREYPERWDKFIQFTNNQVAELTNGDYGNVDILWIDAWGQEWGMKKKAEIARSKQPGILIIERGTPGTGYEDYQTPEQGIPKAQMSHPWESCITLGKRWSYVPTDEQHFKSSAQVIHTLVEIVAKGGSLLLGFSPKADGTIAQSIVERLEEIGNWTSRNGEAIYNTRNTEIYHQGNTWFTQSKDGTKIYAITNLEEGKAIPSTLTWQGNEPAEGSVIKCLQTGEKVAWKKTENRIEITLPKELPNNLPAISFVLTKI</sequence>
<evidence type="ECO:0000256" key="3">
    <source>
        <dbReference type="ARBA" id="ARBA00012662"/>
    </source>
</evidence>
<evidence type="ECO:0000256" key="4">
    <source>
        <dbReference type="ARBA" id="ARBA00022729"/>
    </source>
</evidence>
<dbReference type="PRINTS" id="PR00741">
    <property type="entry name" value="GLHYDRLASE29"/>
</dbReference>
<reference evidence="10 11" key="1">
    <citation type="submission" date="2009-01" db="EMBL/GenBank/DDBJ databases">
        <authorList>
            <person name="Qin X."/>
            <person name="Bachman B."/>
            <person name="Battles P."/>
            <person name="Bell A."/>
            <person name="Bess C."/>
            <person name="Bickham C."/>
            <person name="Chaboub L."/>
            <person name="Chen D."/>
            <person name="Coyle M."/>
            <person name="Deiros D.R."/>
            <person name="Dinh H."/>
            <person name="Forbes L."/>
            <person name="Fowler G."/>
            <person name="Francisco L."/>
            <person name="Fu Q."/>
            <person name="Gubbala S."/>
            <person name="Hale W."/>
            <person name="Han Y."/>
            <person name="Hemphill L."/>
            <person name="Highlander S.K."/>
            <person name="Hirani K."/>
            <person name="Hogues M."/>
            <person name="Jackson L."/>
            <person name="Jakkamsetti A."/>
            <person name="Javaid M."/>
            <person name="Jiang H."/>
            <person name="Korchina V."/>
            <person name="Kovar C."/>
            <person name="Lara F."/>
            <person name="Lee S."/>
            <person name="Mata R."/>
            <person name="Mathew T."/>
            <person name="Moen C."/>
            <person name="Morales K."/>
            <person name="Munidasa M."/>
            <person name="Nazareth L."/>
            <person name="Ngo R."/>
            <person name="Nguyen L."/>
            <person name="Okwuonu G."/>
            <person name="Ongeri F."/>
            <person name="Patil S."/>
            <person name="Petrosino J."/>
            <person name="Pham C."/>
            <person name="Pham P."/>
            <person name="Pu L.-L."/>
            <person name="Puazo M."/>
            <person name="Raj R."/>
            <person name="Reid J."/>
            <person name="Rouhana J."/>
            <person name="Saada N."/>
            <person name="Shang Y."/>
            <person name="Simmons D."/>
            <person name="Thornton R."/>
            <person name="Warren J."/>
            <person name="Weissenberger G."/>
            <person name="Zhang J."/>
            <person name="Zhang L."/>
            <person name="Zhou C."/>
            <person name="Zhu D."/>
            <person name="Muzny D."/>
            <person name="Worley K."/>
            <person name="Gibbs R."/>
        </authorList>
    </citation>
    <scope>NUCLEOTIDE SEQUENCE [LARGE SCALE GENOMIC DNA]</scope>
    <source>
        <strain evidence="10 11">ATCC 33300</strain>
    </source>
</reference>
<feature type="domain" description="Glycoside hydrolase family 29 N-terminal" evidence="9">
    <location>
        <begin position="25"/>
        <end position="368"/>
    </location>
</feature>
<keyword evidence="6" id="KW-0326">Glycosidase</keyword>
<dbReference type="PANTHER" id="PTHR10030">
    <property type="entry name" value="ALPHA-L-FUCOSIDASE"/>
    <property type="match status" value="1"/>
</dbReference>
<dbReference type="GO" id="GO:0004560">
    <property type="term" value="F:alpha-L-fucosidase activity"/>
    <property type="evidence" value="ECO:0007669"/>
    <property type="project" value="InterPro"/>
</dbReference>
<comment type="function">
    <text evidence="1">Alpha-L-fucosidase is responsible for hydrolyzing the alpha-1,6-linked fucose joined to the reducing-end N-acetylglucosamine of the carbohydrate moieties of glycoproteins.</text>
</comment>
<dbReference type="GO" id="GO:0006004">
    <property type="term" value="P:fucose metabolic process"/>
    <property type="evidence" value="ECO:0007669"/>
    <property type="project" value="InterPro"/>
</dbReference>
<dbReference type="PIRSF" id="PIRSF001092">
    <property type="entry name" value="Alpha-L-fucosidase"/>
    <property type="match status" value="1"/>
</dbReference>
<evidence type="ECO:0000259" key="9">
    <source>
        <dbReference type="Pfam" id="PF01120"/>
    </source>
</evidence>